<dbReference type="Pfam" id="PF00367">
    <property type="entry name" value="PTS_EIIB"/>
    <property type="match status" value="1"/>
</dbReference>
<feature type="transmembrane region" description="Helical" evidence="13">
    <location>
        <begin position="172"/>
        <end position="191"/>
    </location>
</feature>
<evidence type="ECO:0000259" key="15">
    <source>
        <dbReference type="PROSITE" id="PS51098"/>
    </source>
</evidence>
<keyword evidence="9 13" id="KW-1133">Transmembrane helix</keyword>
<dbReference type="PANTHER" id="PTHR30175:SF1">
    <property type="entry name" value="PTS SYSTEM ARBUTIN-, CELLOBIOSE-, AND SALICIN-SPECIFIC EIIBC COMPONENT-RELATED"/>
    <property type="match status" value="1"/>
</dbReference>
<dbReference type="PROSITE" id="PS01035">
    <property type="entry name" value="PTS_EIIB_TYPE_1_CYS"/>
    <property type="match status" value="1"/>
</dbReference>
<evidence type="ECO:0000256" key="13">
    <source>
        <dbReference type="SAM" id="Phobius"/>
    </source>
</evidence>
<dbReference type="InterPro" id="IPR013013">
    <property type="entry name" value="PTS_EIIC_1"/>
</dbReference>
<feature type="transmembrane region" description="Helical" evidence="13">
    <location>
        <begin position="240"/>
        <end position="261"/>
    </location>
</feature>
<feature type="domain" description="PTS EIIB type-1" evidence="15">
    <location>
        <begin position="5"/>
        <end position="87"/>
    </location>
</feature>
<gene>
    <name evidence="17" type="ORF">AZF04_08550</name>
</gene>
<keyword evidence="18" id="KW-1185">Reference proteome</keyword>
<dbReference type="InterPro" id="IPR011055">
    <property type="entry name" value="Dup_hybrid_motif"/>
</dbReference>
<feature type="transmembrane region" description="Helical" evidence="13">
    <location>
        <begin position="111"/>
        <end position="134"/>
    </location>
</feature>
<comment type="caution">
    <text evidence="17">The sequence shown here is derived from an EMBL/GenBank/DDBJ whole genome shotgun (WGS) entry which is preliminary data.</text>
</comment>
<dbReference type="GO" id="GO:0009401">
    <property type="term" value="P:phosphoenolpyruvate-dependent sugar phosphotransferase system"/>
    <property type="evidence" value="ECO:0007669"/>
    <property type="project" value="UniProtKB-KW"/>
</dbReference>
<dbReference type="GO" id="GO:0005886">
    <property type="term" value="C:plasma membrane"/>
    <property type="evidence" value="ECO:0007669"/>
    <property type="project" value="UniProtKB-SubCell"/>
</dbReference>
<feature type="domain" description="PTS EIIC type-1" evidence="16">
    <location>
        <begin position="102"/>
        <end position="467"/>
    </location>
</feature>
<dbReference type="NCBIfam" id="TIGR01995">
    <property type="entry name" value="PTS-II-ABC-beta"/>
    <property type="match status" value="1"/>
</dbReference>
<evidence type="ECO:0000259" key="16">
    <source>
        <dbReference type="PROSITE" id="PS51103"/>
    </source>
</evidence>
<keyword evidence="8" id="KW-0418">Kinase</keyword>
<evidence type="ECO:0000256" key="9">
    <source>
        <dbReference type="ARBA" id="ARBA00022989"/>
    </source>
</evidence>
<dbReference type="InterPro" id="IPR018113">
    <property type="entry name" value="PTrfase_EIIB_Cys"/>
</dbReference>
<dbReference type="AlphaFoldDB" id="A0A162DGI6"/>
<evidence type="ECO:0000313" key="17">
    <source>
        <dbReference type="EMBL" id="KYG29557.1"/>
    </source>
</evidence>
<dbReference type="CDD" id="cd00212">
    <property type="entry name" value="PTS_IIB_glc"/>
    <property type="match status" value="1"/>
</dbReference>
<accession>A0A162DGI6</accession>
<dbReference type="GO" id="GO:0015771">
    <property type="term" value="P:trehalose transport"/>
    <property type="evidence" value="ECO:0007669"/>
    <property type="project" value="TreeGrafter"/>
</dbReference>
<keyword evidence="4" id="KW-0762">Sugar transport</keyword>
<feature type="domain" description="PTS EIIA type-1" evidence="14">
    <location>
        <begin position="505"/>
        <end position="609"/>
    </location>
</feature>
<feature type="transmembrane region" description="Helical" evidence="13">
    <location>
        <begin position="140"/>
        <end position="160"/>
    </location>
</feature>
<comment type="subcellular location">
    <subcellularLocation>
        <location evidence="1">Cell membrane</location>
        <topology evidence="1">Multi-pass membrane protein</topology>
    </subcellularLocation>
</comment>
<keyword evidence="2" id="KW-0813">Transport</keyword>
<evidence type="ECO:0000256" key="6">
    <source>
        <dbReference type="ARBA" id="ARBA00022683"/>
    </source>
</evidence>
<evidence type="ECO:0000259" key="14">
    <source>
        <dbReference type="PROSITE" id="PS51093"/>
    </source>
</evidence>
<feature type="transmembrane region" description="Helical" evidence="13">
    <location>
        <begin position="425"/>
        <end position="451"/>
    </location>
</feature>
<dbReference type="PROSITE" id="PS51103">
    <property type="entry name" value="PTS_EIIC_TYPE_1"/>
    <property type="match status" value="1"/>
</dbReference>
<keyword evidence="5" id="KW-0808">Transferase</keyword>
<dbReference type="InterPro" id="IPR001996">
    <property type="entry name" value="PTS_IIB_1"/>
</dbReference>
<feature type="transmembrane region" description="Helical" evidence="13">
    <location>
        <begin position="382"/>
        <end position="405"/>
    </location>
</feature>
<protein>
    <recommendedName>
        <fullName evidence="19">PTS beta-glucoside transporter subunit EIIBCA</fullName>
    </recommendedName>
</protein>
<sequence>MKAHKDLAKQIVERLGGKNNVDQAWHCVTRLRFILNDKDKVNMEEIKNLQGVMGAQFSGDQFQIIIGNKVADVFLEVEPLVETSGNNESTGEKKGPVSSVFDFISGVFTPLIPALAGAGLLKGFLALFVTVGWLDNTGEVYQVFNMIGDGLFYFLPFFLAVSTARKIKTNEYVALALAAPLLYPTMVNAVAGGEITHFTLFAGVSIPVINYSSSVIPIIIGVILLKYVSNFIKSWMPGPVTLMFTPLLSLVITAPITLWLIGPAGTFVGNGIADGLIWLFDVAGPVAGFLIAGFMALLIMTGMHYALVPIALQNFATFGFDPIVTPMMLINNIAQSGAALGVAVKTKNSNMKQLGFSSSLSALCGITEPAMYGVNMKLKRPLYYAMIVSGILGAVGAGLGLKKFVMGGLPGIFVIPTFANPSGEAFNLILVCILFVAALAGAFLLVVLLGFKDLPADGNEATNNKQTESTESKNTNATTTSTDSQKTDILSPMKGQLVPLKEVSDPTFSGEIMGKGIAIEPDEDRIVAPINGEVTVLPDSNHAIGIKGANGEEVLIHIGIDTVSLKGKHFKSLVNVSEQIKVGQPLIEFDRKAIREAGIQTVTMIIITNTNEYLDVLNITESGPIFEGEHLLTLIK</sequence>
<keyword evidence="3" id="KW-1003">Cell membrane</keyword>
<dbReference type="GO" id="GO:0016301">
    <property type="term" value="F:kinase activity"/>
    <property type="evidence" value="ECO:0007669"/>
    <property type="project" value="UniProtKB-KW"/>
</dbReference>
<dbReference type="FunFam" id="3.30.1360.60:FF:000001">
    <property type="entry name" value="PTS system glucose-specific IIBC component PtsG"/>
    <property type="match status" value="1"/>
</dbReference>
<evidence type="ECO:0000256" key="2">
    <source>
        <dbReference type="ARBA" id="ARBA00022448"/>
    </source>
</evidence>
<evidence type="ECO:0008006" key="19">
    <source>
        <dbReference type="Google" id="ProtNLM"/>
    </source>
</evidence>
<dbReference type="InterPro" id="IPR036878">
    <property type="entry name" value="Glu_permease_IIB"/>
</dbReference>
<evidence type="ECO:0000256" key="10">
    <source>
        <dbReference type="ARBA" id="ARBA00023136"/>
    </source>
</evidence>
<dbReference type="PROSITE" id="PS00371">
    <property type="entry name" value="PTS_EIIA_TYPE_1_HIS"/>
    <property type="match status" value="1"/>
</dbReference>
<dbReference type="PROSITE" id="PS51093">
    <property type="entry name" value="PTS_EIIA_TYPE_1"/>
    <property type="match status" value="1"/>
</dbReference>
<dbReference type="NCBIfam" id="TIGR00830">
    <property type="entry name" value="PTBA"/>
    <property type="match status" value="1"/>
</dbReference>
<dbReference type="InterPro" id="IPR050558">
    <property type="entry name" value="PTS_Sugar-Specific_Components"/>
</dbReference>
<proteinExistence type="predicted"/>
<dbReference type="Pfam" id="PF00358">
    <property type="entry name" value="PTS_EIIA_1"/>
    <property type="match status" value="1"/>
</dbReference>
<dbReference type="Proteomes" id="UP000075806">
    <property type="component" value="Unassembled WGS sequence"/>
</dbReference>
<dbReference type="FunFam" id="2.70.70.10:FF:000001">
    <property type="entry name" value="PTS system glucose-specific IIA component"/>
    <property type="match status" value="1"/>
</dbReference>
<organism evidence="17 18">
    <name type="scientific">Alkalihalobacillus trypoxylicola</name>
    <dbReference type="NCBI Taxonomy" id="519424"/>
    <lineage>
        <taxon>Bacteria</taxon>
        <taxon>Bacillati</taxon>
        <taxon>Bacillota</taxon>
        <taxon>Bacilli</taxon>
        <taxon>Bacillales</taxon>
        <taxon>Bacillaceae</taxon>
        <taxon>Alkalihalobacillus</taxon>
    </lineage>
</organism>
<evidence type="ECO:0000256" key="1">
    <source>
        <dbReference type="ARBA" id="ARBA00004651"/>
    </source>
</evidence>
<evidence type="ECO:0000256" key="4">
    <source>
        <dbReference type="ARBA" id="ARBA00022597"/>
    </source>
</evidence>
<feature type="region of interest" description="Disordered" evidence="12">
    <location>
        <begin position="460"/>
        <end position="488"/>
    </location>
</feature>
<evidence type="ECO:0000256" key="5">
    <source>
        <dbReference type="ARBA" id="ARBA00022679"/>
    </source>
</evidence>
<dbReference type="OrthoDB" id="9769191at2"/>
<keyword evidence="6" id="KW-0598">Phosphotransferase system</keyword>
<evidence type="ECO:0000313" key="18">
    <source>
        <dbReference type="Proteomes" id="UP000075806"/>
    </source>
</evidence>
<name>A0A162DGI6_9BACI</name>
<evidence type="ECO:0000256" key="7">
    <source>
        <dbReference type="ARBA" id="ARBA00022692"/>
    </source>
</evidence>
<dbReference type="InterPro" id="IPR003352">
    <property type="entry name" value="PTS_EIIC"/>
</dbReference>
<dbReference type="Gene3D" id="2.70.70.10">
    <property type="entry name" value="Glucose Permease (Domain IIA)"/>
    <property type="match status" value="1"/>
</dbReference>
<dbReference type="STRING" id="519424.AZF04_08550"/>
<evidence type="ECO:0000256" key="11">
    <source>
        <dbReference type="PROSITE-ProRule" id="PRU00421"/>
    </source>
</evidence>
<dbReference type="RefSeq" id="WP_061949353.1">
    <property type="nucleotide sequence ID" value="NZ_LTAO01000023.1"/>
</dbReference>
<keyword evidence="7 13" id="KW-0812">Transmembrane</keyword>
<dbReference type="PANTHER" id="PTHR30175">
    <property type="entry name" value="PHOSPHOTRANSFERASE SYSTEM TRANSPORT PROTEIN"/>
    <property type="match status" value="1"/>
</dbReference>
<dbReference type="SUPFAM" id="SSF51261">
    <property type="entry name" value="Duplicated hybrid motif"/>
    <property type="match status" value="1"/>
</dbReference>
<dbReference type="InterPro" id="IPR011297">
    <property type="entry name" value="PTS_IIABC_b_glu"/>
</dbReference>
<dbReference type="GO" id="GO:0008982">
    <property type="term" value="F:protein-N(PI)-phosphohistidine-sugar phosphotransferase activity"/>
    <property type="evidence" value="ECO:0007669"/>
    <property type="project" value="InterPro"/>
</dbReference>
<dbReference type="Gene3D" id="3.30.1360.60">
    <property type="entry name" value="Glucose permease domain IIB"/>
    <property type="match status" value="1"/>
</dbReference>
<feature type="transmembrane region" description="Helical" evidence="13">
    <location>
        <begin position="211"/>
        <end position="228"/>
    </location>
</feature>
<keyword evidence="10 13" id="KW-0472">Membrane</keyword>
<feature type="active site" description="Phosphocysteine intermediate; for EIIB activity" evidence="11">
    <location>
        <position position="27"/>
    </location>
</feature>
<dbReference type="Pfam" id="PF02378">
    <property type="entry name" value="PTS_EIIC"/>
    <property type="match status" value="1"/>
</dbReference>
<evidence type="ECO:0000256" key="8">
    <source>
        <dbReference type="ARBA" id="ARBA00022777"/>
    </source>
</evidence>
<dbReference type="GO" id="GO:0090589">
    <property type="term" value="F:protein-phosphocysteine-trehalose phosphotransferase system transporter activity"/>
    <property type="evidence" value="ECO:0007669"/>
    <property type="project" value="TreeGrafter"/>
</dbReference>
<dbReference type="InterPro" id="IPR001127">
    <property type="entry name" value="PTS_EIIA_1_perm"/>
</dbReference>
<dbReference type="SUPFAM" id="SSF55604">
    <property type="entry name" value="Glucose permease domain IIB"/>
    <property type="match status" value="1"/>
</dbReference>
<feature type="transmembrane region" description="Helical" evidence="13">
    <location>
        <begin position="276"/>
        <end position="299"/>
    </location>
</feature>
<evidence type="ECO:0000256" key="3">
    <source>
        <dbReference type="ARBA" id="ARBA00022475"/>
    </source>
</evidence>
<evidence type="ECO:0000256" key="12">
    <source>
        <dbReference type="SAM" id="MobiDB-lite"/>
    </source>
</evidence>
<reference evidence="17" key="1">
    <citation type="submission" date="2016-02" db="EMBL/GenBank/DDBJ databases">
        <title>Genome sequence of Bacillus trypoxylicola KCTC 13244(T).</title>
        <authorList>
            <person name="Jeong H."/>
            <person name="Park S.-H."/>
            <person name="Choi S.-K."/>
        </authorList>
    </citation>
    <scope>NUCLEOTIDE SEQUENCE [LARGE SCALE GENOMIC DNA]</scope>
    <source>
        <strain evidence="17">KCTC 13244</strain>
    </source>
</reference>
<dbReference type="EMBL" id="LTAO01000023">
    <property type="protein sequence ID" value="KYG29557.1"/>
    <property type="molecule type" value="Genomic_DNA"/>
</dbReference>
<dbReference type="PROSITE" id="PS51098">
    <property type="entry name" value="PTS_EIIB_TYPE_1"/>
    <property type="match status" value="1"/>
</dbReference>